<keyword evidence="9 13" id="KW-0067">ATP-binding</keyword>
<keyword evidence="3" id="KW-0963">Cytoplasm</keyword>
<keyword evidence="6" id="KW-0808">Transferase</keyword>
<dbReference type="InterPro" id="IPR011009">
    <property type="entry name" value="Kinase-like_dom_sf"/>
</dbReference>
<evidence type="ECO:0000256" key="11">
    <source>
        <dbReference type="ARBA" id="ARBA00048679"/>
    </source>
</evidence>
<feature type="compositionally biased region" description="Polar residues" evidence="14">
    <location>
        <begin position="66"/>
        <end position="91"/>
    </location>
</feature>
<dbReference type="AlphaFoldDB" id="A0A9W7IG18"/>
<evidence type="ECO:0000256" key="2">
    <source>
        <dbReference type="ARBA" id="ARBA00012513"/>
    </source>
</evidence>
<comment type="subunit">
    <text evidence="12">Interacts with ARAC5 and ARAC10.</text>
</comment>
<dbReference type="Gene3D" id="3.30.200.20">
    <property type="entry name" value="Phosphorylase Kinase, domain 1"/>
    <property type="match status" value="1"/>
</dbReference>
<gene>
    <name evidence="16" type="ORF">HRI_003255500</name>
</gene>
<dbReference type="GO" id="GO:0005524">
    <property type="term" value="F:ATP binding"/>
    <property type="evidence" value="ECO:0007669"/>
    <property type="project" value="UniProtKB-UniRule"/>
</dbReference>
<organism evidence="16 17">
    <name type="scientific">Hibiscus trionum</name>
    <name type="common">Flower of an hour</name>
    <dbReference type="NCBI Taxonomy" id="183268"/>
    <lineage>
        <taxon>Eukaryota</taxon>
        <taxon>Viridiplantae</taxon>
        <taxon>Streptophyta</taxon>
        <taxon>Embryophyta</taxon>
        <taxon>Tracheophyta</taxon>
        <taxon>Spermatophyta</taxon>
        <taxon>Magnoliopsida</taxon>
        <taxon>eudicotyledons</taxon>
        <taxon>Gunneridae</taxon>
        <taxon>Pentapetalae</taxon>
        <taxon>rosids</taxon>
        <taxon>malvids</taxon>
        <taxon>Malvales</taxon>
        <taxon>Malvaceae</taxon>
        <taxon>Malvoideae</taxon>
        <taxon>Hibiscus</taxon>
    </lineage>
</organism>
<keyword evidence="8" id="KW-0418">Kinase</keyword>
<evidence type="ECO:0000256" key="4">
    <source>
        <dbReference type="ARBA" id="ARBA00022527"/>
    </source>
</evidence>
<evidence type="ECO:0000256" key="1">
    <source>
        <dbReference type="ARBA" id="ARBA00004496"/>
    </source>
</evidence>
<dbReference type="EC" id="2.7.11.1" evidence="2"/>
<evidence type="ECO:0000256" key="9">
    <source>
        <dbReference type="ARBA" id="ARBA00022840"/>
    </source>
</evidence>
<reference evidence="16" key="1">
    <citation type="submission" date="2023-05" db="EMBL/GenBank/DDBJ databases">
        <title>Genome and transcriptome analyses reveal genes involved in the formation of fine ridges on petal epidermal cells in Hibiscus trionum.</title>
        <authorList>
            <person name="Koshimizu S."/>
            <person name="Masuda S."/>
            <person name="Ishii T."/>
            <person name="Shirasu K."/>
            <person name="Hoshino A."/>
            <person name="Arita M."/>
        </authorList>
    </citation>
    <scope>NUCLEOTIDE SEQUENCE</scope>
    <source>
        <strain evidence="16">Hamamatsu line</strain>
    </source>
</reference>
<sequence>MGDTKETSANSCGEIPNGRKSCKKSSSEKRKWEPFRQLRKLHRHAFSDTTSVDITSFRNEADEDCSTTTTECIEPNEMSTGSAESIEPETTSSNKASVSSNSEPQNGLAQIVQWRGFFRILKKGPGVASQSLPPVKPKLTRKNSKRFRGDVMPNLCSALDAELSCFKSSWKNFSLSELQEATNNFSQENLIGEGGYAEVYKGELKSGMLVAIKRLNRGSSDEMTTDFLSELGVIVHVDHPNIAKLIGYGVEGGMHIVLQLSPNGSLASILYGQKEKLNWEIRFKIALGAAEGLSYLHEGCQRRIIHKDIKASNILLSEDFDAQICDFGLAKWLPDQWTHHTVSKVEGTFGYLPPEFFMHGVVDEKTDVYAFGVLLLELITGRQAIDSSQQSIVMWAKPLIRENNMKELVDPILDDAYDSEQLQRMAATASICVHQSSANRPQMSEVVDILKGNEKGGEILKQLERETLQRTYSEEIFDAEEYNSTKYLNDMKHQMEILLVQ</sequence>
<evidence type="ECO:0000256" key="13">
    <source>
        <dbReference type="PROSITE-ProRule" id="PRU10141"/>
    </source>
</evidence>
<feature type="compositionally biased region" description="Low complexity" evidence="14">
    <location>
        <begin position="92"/>
        <end position="102"/>
    </location>
</feature>
<dbReference type="FunFam" id="3.30.200.20:FF:000445">
    <property type="entry name" value="Receptor-like cytosolic serine/threonine-protein kinase RBK2"/>
    <property type="match status" value="1"/>
</dbReference>
<dbReference type="InterPro" id="IPR001245">
    <property type="entry name" value="Ser-Thr/Tyr_kinase_cat_dom"/>
</dbReference>
<dbReference type="PROSITE" id="PS50011">
    <property type="entry name" value="PROTEIN_KINASE_DOM"/>
    <property type="match status" value="1"/>
</dbReference>
<comment type="caution">
    <text evidence="16">The sequence shown here is derived from an EMBL/GenBank/DDBJ whole genome shotgun (WGS) entry which is preliminary data.</text>
</comment>
<keyword evidence="17" id="KW-1185">Reference proteome</keyword>
<dbReference type="GO" id="GO:0005737">
    <property type="term" value="C:cytoplasm"/>
    <property type="evidence" value="ECO:0007669"/>
    <property type="project" value="UniProtKB-SubCell"/>
</dbReference>
<evidence type="ECO:0000259" key="15">
    <source>
        <dbReference type="PROSITE" id="PS50011"/>
    </source>
</evidence>
<feature type="domain" description="Protein kinase" evidence="15">
    <location>
        <begin position="185"/>
        <end position="460"/>
    </location>
</feature>
<keyword evidence="7 13" id="KW-0547">Nucleotide-binding</keyword>
<protein>
    <recommendedName>
        <fullName evidence="2">non-specific serine/threonine protein kinase</fullName>
        <ecNumber evidence="2">2.7.11.1</ecNumber>
    </recommendedName>
</protein>
<feature type="region of interest" description="Disordered" evidence="14">
    <location>
        <begin position="1"/>
        <end position="31"/>
    </location>
</feature>
<dbReference type="Pfam" id="PF07714">
    <property type="entry name" value="PK_Tyr_Ser-Thr"/>
    <property type="match status" value="1"/>
</dbReference>
<dbReference type="Proteomes" id="UP001165190">
    <property type="component" value="Unassembled WGS sequence"/>
</dbReference>
<feature type="region of interest" description="Disordered" evidence="14">
    <location>
        <begin position="65"/>
        <end position="105"/>
    </location>
</feature>
<evidence type="ECO:0000256" key="12">
    <source>
        <dbReference type="ARBA" id="ARBA00063228"/>
    </source>
</evidence>
<evidence type="ECO:0000256" key="7">
    <source>
        <dbReference type="ARBA" id="ARBA00022741"/>
    </source>
</evidence>
<evidence type="ECO:0000256" key="5">
    <source>
        <dbReference type="ARBA" id="ARBA00022553"/>
    </source>
</evidence>
<comment type="subcellular location">
    <subcellularLocation>
        <location evidence="1">Cytoplasm</location>
    </subcellularLocation>
</comment>
<evidence type="ECO:0000256" key="3">
    <source>
        <dbReference type="ARBA" id="ARBA00022490"/>
    </source>
</evidence>
<dbReference type="InterPro" id="IPR046958">
    <property type="entry name" value="RBK1/2/STUNTED"/>
</dbReference>
<accession>A0A9W7IG18</accession>
<dbReference type="InterPro" id="IPR000719">
    <property type="entry name" value="Prot_kinase_dom"/>
</dbReference>
<dbReference type="SMART" id="SM00220">
    <property type="entry name" value="S_TKc"/>
    <property type="match status" value="1"/>
</dbReference>
<dbReference type="GO" id="GO:0051020">
    <property type="term" value="F:GTPase binding"/>
    <property type="evidence" value="ECO:0007669"/>
    <property type="project" value="UniProtKB-ARBA"/>
</dbReference>
<proteinExistence type="predicted"/>
<dbReference type="Gene3D" id="1.10.510.10">
    <property type="entry name" value="Transferase(Phosphotransferase) domain 1"/>
    <property type="match status" value="1"/>
</dbReference>
<dbReference type="FunFam" id="1.10.510.10:FF:000335">
    <property type="entry name" value="receptor-like cytosolic serine/threonine-protein kinase RBK2"/>
    <property type="match status" value="1"/>
</dbReference>
<comment type="catalytic activity">
    <reaction evidence="10">
        <text>L-threonyl-[protein] + ATP = O-phospho-L-threonyl-[protein] + ADP + H(+)</text>
        <dbReference type="Rhea" id="RHEA:46608"/>
        <dbReference type="Rhea" id="RHEA-COMP:11060"/>
        <dbReference type="Rhea" id="RHEA-COMP:11605"/>
        <dbReference type="ChEBI" id="CHEBI:15378"/>
        <dbReference type="ChEBI" id="CHEBI:30013"/>
        <dbReference type="ChEBI" id="CHEBI:30616"/>
        <dbReference type="ChEBI" id="CHEBI:61977"/>
        <dbReference type="ChEBI" id="CHEBI:456216"/>
        <dbReference type="EC" id="2.7.11.1"/>
    </reaction>
</comment>
<evidence type="ECO:0000256" key="8">
    <source>
        <dbReference type="ARBA" id="ARBA00022777"/>
    </source>
</evidence>
<dbReference type="InterPro" id="IPR008271">
    <property type="entry name" value="Ser/Thr_kinase_AS"/>
</dbReference>
<dbReference type="PANTHER" id="PTHR47987:SF13">
    <property type="entry name" value="RECEPTOR-LIKE CYTOSOLIC SERINE_THREONINE-PROTEIN KINASE RBK2"/>
    <property type="match status" value="1"/>
</dbReference>
<name>A0A9W7IG18_HIBTR</name>
<comment type="catalytic activity">
    <reaction evidence="11">
        <text>L-seryl-[protein] + ATP = O-phospho-L-seryl-[protein] + ADP + H(+)</text>
        <dbReference type="Rhea" id="RHEA:17989"/>
        <dbReference type="Rhea" id="RHEA-COMP:9863"/>
        <dbReference type="Rhea" id="RHEA-COMP:11604"/>
        <dbReference type="ChEBI" id="CHEBI:15378"/>
        <dbReference type="ChEBI" id="CHEBI:29999"/>
        <dbReference type="ChEBI" id="CHEBI:30616"/>
        <dbReference type="ChEBI" id="CHEBI:83421"/>
        <dbReference type="ChEBI" id="CHEBI:456216"/>
        <dbReference type="EC" id="2.7.11.1"/>
    </reaction>
</comment>
<evidence type="ECO:0000256" key="14">
    <source>
        <dbReference type="SAM" id="MobiDB-lite"/>
    </source>
</evidence>
<dbReference type="PROSITE" id="PS00107">
    <property type="entry name" value="PROTEIN_KINASE_ATP"/>
    <property type="match status" value="1"/>
</dbReference>
<dbReference type="PANTHER" id="PTHR47987">
    <property type="entry name" value="OS08G0249100 PROTEIN"/>
    <property type="match status" value="1"/>
</dbReference>
<dbReference type="OrthoDB" id="4062651at2759"/>
<keyword evidence="4" id="KW-0723">Serine/threonine-protein kinase</keyword>
<dbReference type="GO" id="GO:0004674">
    <property type="term" value="F:protein serine/threonine kinase activity"/>
    <property type="evidence" value="ECO:0007669"/>
    <property type="project" value="UniProtKB-KW"/>
</dbReference>
<dbReference type="PROSITE" id="PS00108">
    <property type="entry name" value="PROTEIN_KINASE_ST"/>
    <property type="match status" value="1"/>
</dbReference>
<feature type="binding site" evidence="13">
    <location>
        <position position="213"/>
    </location>
    <ligand>
        <name>ATP</name>
        <dbReference type="ChEBI" id="CHEBI:30616"/>
    </ligand>
</feature>
<evidence type="ECO:0000256" key="10">
    <source>
        <dbReference type="ARBA" id="ARBA00047899"/>
    </source>
</evidence>
<evidence type="ECO:0000313" key="17">
    <source>
        <dbReference type="Proteomes" id="UP001165190"/>
    </source>
</evidence>
<dbReference type="SUPFAM" id="SSF56112">
    <property type="entry name" value="Protein kinase-like (PK-like)"/>
    <property type="match status" value="1"/>
</dbReference>
<evidence type="ECO:0000313" key="16">
    <source>
        <dbReference type="EMBL" id="GMI95862.1"/>
    </source>
</evidence>
<dbReference type="EMBL" id="BSYR01000028">
    <property type="protein sequence ID" value="GMI95862.1"/>
    <property type="molecule type" value="Genomic_DNA"/>
</dbReference>
<evidence type="ECO:0000256" key="6">
    <source>
        <dbReference type="ARBA" id="ARBA00022679"/>
    </source>
</evidence>
<dbReference type="InterPro" id="IPR017441">
    <property type="entry name" value="Protein_kinase_ATP_BS"/>
</dbReference>
<keyword evidence="5" id="KW-0597">Phosphoprotein</keyword>